<comment type="caution">
    <text evidence="2">The sequence shown here is derived from an EMBL/GenBank/DDBJ whole genome shotgun (WGS) entry which is preliminary data.</text>
</comment>
<feature type="transmembrane region" description="Helical" evidence="1">
    <location>
        <begin position="166"/>
        <end position="188"/>
    </location>
</feature>
<feature type="transmembrane region" description="Helical" evidence="1">
    <location>
        <begin position="12"/>
        <end position="31"/>
    </location>
</feature>
<keyword evidence="1" id="KW-1133">Transmembrane helix</keyword>
<proteinExistence type="predicted"/>
<keyword evidence="1" id="KW-0472">Membrane</keyword>
<dbReference type="AlphaFoldDB" id="A0A370DTI9"/>
<gene>
    <name evidence="2" type="ORF">DIZ78_00850</name>
</gene>
<feature type="transmembrane region" description="Helical" evidence="1">
    <location>
        <begin position="86"/>
        <end position="105"/>
    </location>
</feature>
<organism evidence="2 3">
    <name type="scientific">endosymbiont of Escarpia spicata</name>
    <dbReference type="NCBI Taxonomy" id="2200908"/>
    <lineage>
        <taxon>Bacteria</taxon>
        <taxon>Pseudomonadati</taxon>
        <taxon>Pseudomonadota</taxon>
        <taxon>Gammaproteobacteria</taxon>
        <taxon>sulfur-oxidizing symbionts</taxon>
    </lineage>
</organism>
<evidence type="ECO:0000256" key="1">
    <source>
        <dbReference type="SAM" id="Phobius"/>
    </source>
</evidence>
<dbReference type="Proteomes" id="UP000254771">
    <property type="component" value="Unassembled WGS sequence"/>
</dbReference>
<feature type="transmembrane region" description="Helical" evidence="1">
    <location>
        <begin position="132"/>
        <end position="154"/>
    </location>
</feature>
<dbReference type="EMBL" id="QFXE01000001">
    <property type="protein sequence ID" value="RDH88515.1"/>
    <property type="molecule type" value="Genomic_DNA"/>
</dbReference>
<sequence>MSVGTSHVRGLRPLVMVMTLSYPITLHLAIINGFLQLAVWILLAIAVAHSLLILNSSKRKLTDLFPPFVAALAVICLLLKIETALYLPPVLISSLLFYLFGRTLLPGQEALITRVARRMGDNDLPHRRYTHVLTWVWTLFFAAILIESVLLALFASIEVWSLFTNFINYLLILVLFLLDYLVFRVIYFRRPPSLNAVRRVLRERNLQRIVRD</sequence>
<evidence type="ECO:0000313" key="2">
    <source>
        <dbReference type="EMBL" id="RDH88515.1"/>
    </source>
</evidence>
<protein>
    <submittedName>
        <fullName evidence="2">Ketosynthase</fullName>
    </submittedName>
</protein>
<feature type="transmembrane region" description="Helical" evidence="1">
    <location>
        <begin position="37"/>
        <end position="54"/>
    </location>
</feature>
<feature type="transmembrane region" description="Helical" evidence="1">
    <location>
        <begin position="61"/>
        <end position="80"/>
    </location>
</feature>
<name>A0A370DTI9_9GAMM</name>
<evidence type="ECO:0000313" key="3">
    <source>
        <dbReference type="Proteomes" id="UP000254771"/>
    </source>
</evidence>
<keyword evidence="1" id="KW-0812">Transmembrane</keyword>
<keyword evidence="3" id="KW-1185">Reference proteome</keyword>
<accession>A0A370DTI9</accession>
<reference evidence="2 3" key="1">
    <citation type="journal article" date="2018" name="ISME J.">
        <title>Endosymbiont genomes yield clues of tubeworm success.</title>
        <authorList>
            <person name="Li Y."/>
            <person name="Liles M.R."/>
            <person name="Halanych K.M."/>
        </authorList>
    </citation>
    <scope>NUCLEOTIDE SEQUENCE [LARGE SCALE GENOMIC DNA]</scope>
    <source>
        <strain evidence="2">A1462</strain>
    </source>
</reference>